<comment type="subcellular location">
    <subcellularLocation>
        <location evidence="4">Cell projection</location>
        <location evidence="4">Cilium</location>
    </subcellularLocation>
    <subcellularLocation>
        <location evidence="2">Cytoplasm</location>
        <location evidence="2">Cytoskeleton</location>
        <location evidence="2">Microtubule organizing center</location>
        <location evidence="2">Centrosome</location>
        <location evidence="2">Centriole</location>
    </subcellularLocation>
    <subcellularLocation>
        <location evidence="3">Nucleus</location>
    </subcellularLocation>
</comment>
<dbReference type="InterPro" id="IPR008280">
    <property type="entry name" value="Tub_FtsZ_C"/>
</dbReference>
<comment type="similarity">
    <text evidence="5">Belongs to the tubulin family.</text>
</comment>
<feature type="region of interest" description="Disordered" evidence="18">
    <location>
        <begin position="353"/>
        <end position="373"/>
    </location>
</feature>
<dbReference type="InterPro" id="IPR037103">
    <property type="entry name" value="Tubulin/FtsZ-like_C"/>
</dbReference>
<dbReference type="GO" id="GO:0005874">
    <property type="term" value="C:microtubule"/>
    <property type="evidence" value="ECO:0007669"/>
    <property type="project" value="UniProtKB-KW"/>
</dbReference>
<evidence type="ECO:0000256" key="17">
    <source>
        <dbReference type="ARBA" id="ARBA00046149"/>
    </source>
</evidence>
<evidence type="ECO:0000313" key="21">
    <source>
        <dbReference type="EMBL" id="NWI83193.1"/>
    </source>
</evidence>
<dbReference type="SUPFAM" id="SSF55307">
    <property type="entry name" value="Tubulin C-terminal domain-like"/>
    <property type="match status" value="1"/>
</dbReference>
<proteinExistence type="inferred from homology"/>
<evidence type="ECO:0000256" key="6">
    <source>
        <dbReference type="ARBA" id="ARBA00011747"/>
    </source>
</evidence>
<evidence type="ECO:0000313" key="22">
    <source>
        <dbReference type="Proteomes" id="UP000604080"/>
    </source>
</evidence>
<dbReference type="InterPro" id="IPR000217">
    <property type="entry name" value="Tubulin"/>
</dbReference>
<dbReference type="GO" id="GO:0005814">
    <property type="term" value="C:centriole"/>
    <property type="evidence" value="ECO:0007669"/>
    <property type="project" value="UniProtKB-SubCell"/>
</dbReference>
<accession>A0A851ERH7</accession>
<feature type="domain" description="Tubulin/FtsZ GTPase" evidence="19">
    <location>
        <begin position="29"/>
        <end position="172"/>
    </location>
</feature>
<dbReference type="SUPFAM" id="SSF52490">
    <property type="entry name" value="Tubulin nucleotide-binding domain-like"/>
    <property type="match status" value="1"/>
</dbReference>
<evidence type="ECO:0000256" key="4">
    <source>
        <dbReference type="ARBA" id="ARBA00004138"/>
    </source>
</evidence>
<evidence type="ECO:0000256" key="11">
    <source>
        <dbReference type="ARBA" id="ARBA00022794"/>
    </source>
</evidence>
<evidence type="ECO:0000259" key="20">
    <source>
        <dbReference type="SMART" id="SM00865"/>
    </source>
</evidence>
<evidence type="ECO:0000259" key="19">
    <source>
        <dbReference type="SMART" id="SM00864"/>
    </source>
</evidence>
<dbReference type="FunFam" id="3.30.1330.20:FF:000002">
    <property type="entry name" value="Tubulin beta chain"/>
    <property type="match status" value="1"/>
</dbReference>
<dbReference type="InterPro" id="IPR036525">
    <property type="entry name" value="Tubulin/FtsZ_GTPase_sf"/>
</dbReference>
<dbReference type="InterPro" id="IPR002967">
    <property type="entry name" value="Delta_tubulin"/>
</dbReference>
<protein>
    <recommendedName>
        <fullName evidence="7">Tubulin delta chain</fullName>
    </recommendedName>
    <alternativeName>
        <fullName evidence="16">Delta-tubulin</fullName>
    </alternativeName>
</protein>
<keyword evidence="13" id="KW-0206">Cytoskeleton</keyword>
<name>A0A851ERH7_9CORV</name>
<evidence type="ECO:0000256" key="18">
    <source>
        <dbReference type="SAM" id="MobiDB-lite"/>
    </source>
</evidence>
<keyword evidence="11" id="KW-0970">Cilium biogenesis/degradation</keyword>
<evidence type="ECO:0000256" key="16">
    <source>
        <dbReference type="ARBA" id="ARBA00030594"/>
    </source>
</evidence>
<dbReference type="Gene3D" id="3.40.50.1440">
    <property type="entry name" value="Tubulin/FtsZ, GTPase domain"/>
    <property type="match status" value="2"/>
</dbReference>
<dbReference type="CDD" id="cd02187">
    <property type="entry name" value="beta_tubulin"/>
    <property type="match status" value="1"/>
</dbReference>
<evidence type="ECO:0000256" key="13">
    <source>
        <dbReference type="ARBA" id="ARBA00023212"/>
    </source>
</evidence>
<dbReference type="Gene3D" id="3.30.1330.20">
    <property type="entry name" value="Tubulin/FtsZ, C-terminal domain"/>
    <property type="match status" value="1"/>
</dbReference>
<feature type="compositionally biased region" description="Acidic residues" evidence="18">
    <location>
        <begin position="357"/>
        <end position="373"/>
    </location>
</feature>
<evidence type="ECO:0000256" key="9">
    <source>
        <dbReference type="ARBA" id="ARBA00022701"/>
    </source>
</evidence>
<dbReference type="GO" id="GO:0030030">
    <property type="term" value="P:cell projection organization"/>
    <property type="evidence" value="ECO:0007669"/>
    <property type="project" value="UniProtKB-KW"/>
</dbReference>
<comment type="cofactor">
    <cofactor evidence="1">
        <name>Mg(2+)</name>
        <dbReference type="ChEBI" id="CHEBI:18420"/>
    </cofactor>
</comment>
<comment type="function">
    <text evidence="17">Acts as a positive regulator of hedgehog signaling and regulates ciliary function.</text>
</comment>
<evidence type="ECO:0000256" key="10">
    <source>
        <dbReference type="ARBA" id="ARBA00022741"/>
    </source>
</evidence>
<keyword evidence="12" id="KW-0342">GTP-binding</keyword>
<dbReference type="GO" id="GO:0007017">
    <property type="term" value="P:microtubule-based process"/>
    <property type="evidence" value="ECO:0007669"/>
    <property type="project" value="InterPro"/>
</dbReference>
<feature type="non-terminal residue" evidence="21">
    <location>
        <position position="373"/>
    </location>
</feature>
<keyword evidence="9" id="KW-0493">Microtubule</keyword>
<dbReference type="FunFam" id="3.40.50.1440:FF:000056">
    <property type="entry name" value="Tubulin beta chain"/>
    <property type="match status" value="1"/>
</dbReference>
<feature type="non-terminal residue" evidence="21">
    <location>
        <position position="1"/>
    </location>
</feature>
<evidence type="ECO:0000256" key="3">
    <source>
        <dbReference type="ARBA" id="ARBA00004123"/>
    </source>
</evidence>
<feature type="domain" description="Tubulin/FtsZ 2-layer sandwich" evidence="20">
    <location>
        <begin position="174"/>
        <end position="311"/>
    </location>
</feature>
<dbReference type="GO" id="GO:0005525">
    <property type="term" value="F:GTP binding"/>
    <property type="evidence" value="ECO:0007669"/>
    <property type="project" value="UniProtKB-KW"/>
</dbReference>
<dbReference type="FunFam" id="1.10.287.600:FF:000002">
    <property type="entry name" value="Tubulin beta chain"/>
    <property type="match status" value="1"/>
</dbReference>
<gene>
    <name evidence="21" type="primary">Tubb3</name>
    <name evidence="21" type="ORF">DRYGAM_R09437</name>
</gene>
<keyword evidence="15" id="KW-0966">Cell projection</keyword>
<evidence type="ECO:0000256" key="8">
    <source>
        <dbReference type="ARBA" id="ARBA00022490"/>
    </source>
</evidence>
<dbReference type="PANTHER" id="PTHR11588">
    <property type="entry name" value="TUBULIN"/>
    <property type="match status" value="1"/>
</dbReference>
<organism evidence="21 22">
    <name type="scientific">Dryoscopus gambensis</name>
    <dbReference type="NCBI Taxonomy" id="85069"/>
    <lineage>
        <taxon>Eukaryota</taxon>
        <taxon>Metazoa</taxon>
        <taxon>Chordata</taxon>
        <taxon>Craniata</taxon>
        <taxon>Vertebrata</taxon>
        <taxon>Euteleostomi</taxon>
        <taxon>Archelosauria</taxon>
        <taxon>Archosauria</taxon>
        <taxon>Dinosauria</taxon>
        <taxon>Saurischia</taxon>
        <taxon>Theropoda</taxon>
        <taxon>Coelurosauria</taxon>
        <taxon>Aves</taxon>
        <taxon>Neognathae</taxon>
        <taxon>Neoaves</taxon>
        <taxon>Telluraves</taxon>
        <taxon>Australaves</taxon>
        <taxon>Passeriformes</taxon>
        <taxon>Corvoidea</taxon>
        <taxon>Malaconotidae</taxon>
        <taxon>Dryoscopus</taxon>
    </lineage>
</organism>
<sequence>QFWEVISDEHGIDPSGNYVGDSDLQLERISVYYNEASSHKYVPRAILVDLEPGTMDSVRSGAFGHLFRPDNFIFGRSPGREGCTVPRCSPQPLNPRTRQASKVSDTVVEPYNATLSIHQLVENTDETYCIDNEALYDICFRTLKLATPTYGDLNHLVSATMSGVTTSLRFPGQLNADLRKLAVNMVPFPRLHFFMPGFAPLTARGSQQYRALTVPELTQQMFDAKNMMAACDPRHGRYLTVATVFRGRMSMKEVDEQMLAIQSKNSSYFVEWIPNNVKVAVCDIPPRGLKMSSTFIGNSTAIQELFKRISEQFTAMFRRKAFLHWYTGEGMDEMEFTEAESNMNDLVSEYQQYQDATAEEEGEMYEDDEEESE</sequence>
<dbReference type="GO" id="GO:0005929">
    <property type="term" value="C:cilium"/>
    <property type="evidence" value="ECO:0007669"/>
    <property type="project" value="UniProtKB-SubCell"/>
</dbReference>
<dbReference type="SMART" id="SM00864">
    <property type="entry name" value="Tubulin"/>
    <property type="match status" value="1"/>
</dbReference>
<evidence type="ECO:0000256" key="1">
    <source>
        <dbReference type="ARBA" id="ARBA00001946"/>
    </source>
</evidence>
<evidence type="ECO:0000256" key="14">
    <source>
        <dbReference type="ARBA" id="ARBA00023242"/>
    </source>
</evidence>
<dbReference type="Pfam" id="PF03953">
    <property type="entry name" value="Tubulin_C"/>
    <property type="match status" value="1"/>
</dbReference>
<keyword evidence="22" id="KW-1185">Reference proteome</keyword>
<comment type="caution">
    <text evidence="21">The sequence shown here is derived from an EMBL/GenBank/DDBJ whole genome shotgun (WGS) entry which is preliminary data.</text>
</comment>
<dbReference type="InterPro" id="IPR003008">
    <property type="entry name" value="Tubulin_FtsZ_GTPase"/>
</dbReference>
<dbReference type="SMART" id="SM00865">
    <property type="entry name" value="Tubulin_C"/>
    <property type="match status" value="1"/>
</dbReference>
<evidence type="ECO:0000256" key="7">
    <source>
        <dbReference type="ARBA" id="ARBA00014184"/>
    </source>
</evidence>
<evidence type="ECO:0000256" key="12">
    <source>
        <dbReference type="ARBA" id="ARBA00023134"/>
    </source>
</evidence>
<evidence type="ECO:0000256" key="15">
    <source>
        <dbReference type="ARBA" id="ARBA00023273"/>
    </source>
</evidence>
<keyword evidence="10" id="KW-0547">Nucleotide-binding</keyword>
<evidence type="ECO:0000256" key="5">
    <source>
        <dbReference type="ARBA" id="ARBA00009636"/>
    </source>
</evidence>
<keyword evidence="8" id="KW-0963">Cytoplasm</keyword>
<keyword evidence="14" id="KW-0539">Nucleus</keyword>
<dbReference type="InterPro" id="IPR018316">
    <property type="entry name" value="Tubulin/FtsZ_2-layer-sand-dom"/>
</dbReference>
<dbReference type="EMBL" id="WEIT01038151">
    <property type="protein sequence ID" value="NWI83193.1"/>
    <property type="molecule type" value="Genomic_DNA"/>
</dbReference>
<comment type="subunit">
    <text evidence="6">Dimer of alpha and beta chains. A typical microtubule is a hollow water-filled tube with an outer diameter of 25 nm and an inner diameter of 15 nM. Alpha-beta heterodimers associate head-to-tail to form protofilaments running lengthwise along the microtubule wall with the beta-tubulin subunit facing the microtubule plus end conferring a structural polarity. Microtubules usually have 13 protofilaments but different protofilament numbers can be found in some organisms and specialized cells.</text>
</comment>
<dbReference type="PRINTS" id="PR01161">
    <property type="entry name" value="TUBULIN"/>
</dbReference>
<dbReference type="InterPro" id="IPR023123">
    <property type="entry name" value="Tubulin_C"/>
</dbReference>
<dbReference type="AlphaFoldDB" id="A0A851ERH7"/>
<dbReference type="Gene3D" id="1.10.287.600">
    <property type="entry name" value="Helix hairpin bin"/>
    <property type="match status" value="1"/>
</dbReference>
<dbReference type="Proteomes" id="UP000604080">
    <property type="component" value="Unassembled WGS sequence"/>
</dbReference>
<dbReference type="GO" id="GO:0005200">
    <property type="term" value="F:structural constituent of cytoskeleton"/>
    <property type="evidence" value="ECO:0007669"/>
    <property type="project" value="InterPro"/>
</dbReference>
<reference evidence="21" key="1">
    <citation type="submission" date="2019-10" db="EMBL/GenBank/DDBJ databases">
        <title>Bird 10,000 Genomes (B10K) Project - Family phase.</title>
        <authorList>
            <person name="Zhang G."/>
        </authorList>
    </citation>
    <scope>NUCLEOTIDE SEQUENCE</scope>
    <source>
        <strain evidence="21">B10K-DU-002-56</strain>
        <tissue evidence="21">Muscle</tissue>
    </source>
</reference>
<evidence type="ECO:0000256" key="2">
    <source>
        <dbReference type="ARBA" id="ARBA00004114"/>
    </source>
</evidence>
<dbReference type="GO" id="GO:0005634">
    <property type="term" value="C:nucleus"/>
    <property type="evidence" value="ECO:0007669"/>
    <property type="project" value="UniProtKB-SubCell"/>
</dbReference>
<dbReference type="PRINTS" id="PR01224">
    <property type="entry name" value="DELTATUBULIN"/>
</dbReference>